<keyword evidence="1" id="KW-0175">Coiled coil</keyword>
<keyword evidence="3" id="KW-1185">Reference proteome</keyword>
<feature type="coiled-coil region" evidence="1">
    <location>
        <begin position="19"/>
        <end position="46"/>
    </location>
</feature>
<proteinExistence type="predicted"/>
<accession>A0ABU6NRA0</accession>
<evidence type="ECO:0000256" key="1">
    <source>
        <dbReference type="SAM" id="Coils"/>
    </source>
</evidence>
<reference evidence="2 3" key="1">
    <citation type="submission" date="2023-03" db="EMBL/GenBank/DDBJ databases">
        <title>Bacillus Genome Sequencing.</title>
        <authorList>
            <person name="Dunlap C."/>
        </authorList>
    </citation>
    <scope>NUCLEOTIDE SEQUENCE [LARGE SCALE GENOMIC DNA]</scope>
    <source>
        <strain evidence="2 3">B-4107</strain>
    </source>
</reference>
<evidence type="ECO:0000313" key="2">
    <source>
        <dbReference type="EMBL" id="MED4130724.1"/>
    </source>
</evidence>
<gene>
    <name evidence="2" type="ORF">P5F74_21670</name>
</gene>
<sequence>MDIYVALAVSIAVGTFSYTASFQGKLNRQNKRMEQLEKRMNQLEGEERKR</sequence>
<protein>
    <submittedName>
        <fullName evidence="2">Uncharacterized protein</fullName>
    </submittedName>
</protein>
<dbReference type="RefSeq" id="WP_186370776.1">
    <property type="nucleotide sequence ID" value="NZ_CP042163.1"/>
</dbReference>
<name>A0ABU6NRA0_9BACI</name>
<dbReference type="Proteomes" id="UP001341820">
    <property type="component" value="Unassembled WGS sequence"/>
</dbReference>
<comment type="caution">
    <text evidence="2">The sequence shown here is derived from an EMBL/GenBank/DDBJ whole genome shotgun (WGS) entry which is preliminary data.</text>
</comment>
<organism evidence="2 3">
    <name type="scientific">Shouchella miscanthi</name>
    <dbReference type="NCBI Taxonomy" id="2598861"/>
    <lineage>
        <taxon>Bacteria</taxon>
        <taxon>Bacillati</taxon>
        <taxon>Bacillota</taxon>
        <taxon>Bacilli</taxon>
        <taxon>Bacillales</taxon>
        <taxon>Bacillaceae</taxon>
        <taxon>Shouchella</taxon>
    </lineage>
</organism>
<evidence type="ECO:0000313" key="3">
    <source>
        <dbReference type="Proteomes" id="UP001341820"/>
    </source>
</evidence>
<dbReference type="EMBL" id="JAROAS010000080">
    <property type="protein sequence ID" value="MED4130724.1"/>
    <property type="molecule type" value="Genomic_DNA"/>
</dbReference>